<sequence>MPPLSIEKFTVQTNTRGVPLIAVGKRYTQTTSATNPPSASDGVALLFAHGTGFHKEIWEPTIESLFESSSPRVIREAWAVDCQNHGESAITNEATLSEHPRLLDIWEYANALATFRREVIKQDKVIIIAYSAGAVAGVLVTMFFNPPDKIPFTSIILVEPPLFSKAMYELHKTPMYSAVAAMTPLRRDVWPDFQTAKQWMMKRLPWSSWSPEAMDKYVAYGLRELPTMHYPDKMGVTLACTKEDEAAAYASGDDDFDAHWRLNQICKKLPVHIIWAEINDLFSKELKDSITDPTQDRTFASITRVAESGHMIPQEKPKLLAKSILAILQGFSNFSSKL</sequence>
<keyword evidence="4" id="KW-1185">Reference proteome</keyword>
<dbReference type="InterPro" id="IPR050228">
    <property type="entry name" value="Carboxylesterase_BioH"/>
</dbReference>
<proteinExistence type="predicted"/>
<comment type="caution">
    <text evidence="3">The sequence shown here is derived from an EMBL/GenBank/DDBJ whole genome shotgun (WGS) entry which is preliminary data.</text>
</comment>
<dbReference type="EMBL" id="JARJCW010000177">
    <property type="protein sequence ID" value="KAJ7189450.1"/>
    <property type="molecule type" value="Genomic_DNA"/>
</dbReference>
<evidence type="ECO:0000256" key="1">
    <source>
        <dbReference type="SAM" id="Phobius"/>
    </source>
</evidence>
<dbReference type="GO" id="GO:0016787">
    <property type="term" value="F:hydrolase activity"/>
    <property type="evidence" value="ECO:0007669"/>
    <property type="project" value="UniProtKB-KW"/>
</dbReference>
<feature type="transmembrane region" description="Helical" evidence="1">
    <location>
        <begin position="125"/>
        <end position="144"/>
    </location>
</feature>
<reference evidence="3" key="1">
    <citation type="submission" date="2023-03" db="EMBL/GenBank/DDBJ databases">
        <title>Massive genome expansion in bonnet fungi (Mycena s.s.) driven by repeated elements and novel gene families across ecological guilds.</title>
        <authorList>
            <consortium name="Lawrence Berkeley National Laboratory"/>
            <person name="Harder C.B."/>
            <person name="Miyauchi S."/>
            <person name="Viragh M."/>
            <person name="Kuo A."/>
            <person name="Thoen E."/>
            <person name="Andreopoulos B."/>
            <person name="Lu D."/>
            <person name="Skrede I."/>
            <person name="Drula E."/>
            <person name="Henrissat B."/>
            <person name="Morin E."/>
            <person name="Kohler A."/>
            <person name="Barry K."/>
            <person name="LaButti K."/>
            <person name="Morin E."/>
            <person name="Salamov A."/>
            <person name="Lipzen A."/>
            <person name="Mereny Z."/>
            <person name="Hegedus B."/>
            <person name="Baldrian P."/>
            <person name="Stursova M."/>
            <person name="Weitz H."/>
            <person name="Taylor A."/>
            <person name="Grigoriev I.V."/>
            <person name="Nagy L.G."/>
            <person name="Martin F."/>
            <person name="Kauserud H."/>
        </authorList>
    </citation>
    <scope>NUCLEOTIDE SEQUENCE</scope>
    <source>
        <strain evidence="3">9144</strain>
    </source>
</reference>
<dbReference type="Gene3D" id="3.40.50.1820">
    <property type="entry name" value="alpha/beta hydrolase"/>
    <property type="match status" value="1"/>
</dbReference>
<dbReference type="PANTHER" id="PTHR43194">
    <property type="entry name" value="HYDROLASE ALPHA/BETA FOLD FAMILY"/>
    <property type="match status" value="1"/>
</dbReference>
<protein>
    <submittedName>
        <fullName evidence="3">Alpha/Beta hydrolase protein</fullName>
    </submittedName>
</protein>
<name>A0AAD6UPG0_9AGAR</name>
<evidence type="ECO:0000259" key="2">
    <source>
        <dbReference type="Pfam" id="PF12697"/>
    </source>
</evidence>
<dbReference type="PANTHER" id="PTHR43194:SF2">
    <property type="entry name" value="PEROXISOMAL MEMBRANE PROTEIN LPX1"/>
    <property type="match status" value="1"/>
</dbReference>
<gene>
    <name evidence="3" type="ORF">GGX14DRAFT_485015</name>
</gene>
<dbReference type="Proteomes" id="UP001219525">
    <property type="component" value="Unassembled WGS sequence"/>
</dbReference>
<feature type="domain" description="AB hydrolase-1" evidence="2">
    <location>
        <begin position="45"/>
        <end position="321"/>
    </location>
</feature>
<dbReference type="InterPro" id="IPR029058">
    <property type="entry name" value="AB_hydrolase_fold"/>
</dbReference>
<keyword evidence="1" id="KW-0812">Transmembrane</keyword>
<evidence type="ECO:0000313" key="4">
    <source>
        <dbReference type="Proteomes" id="UP001219525"/>
    </source>
</evidence>
<keyword evidence="1" id="KW-1133">Transmembrane helix</keyword>
<keyword evidence="3" id="KW-0378">Hydrolase</keyword>
<accession>A0AAD6UPG0</accession>
<dbReference type="Pfam" id="PF12697">
    <property type="entry name" value="Abhydrolase_6"/>
    <property type="match status" value="1"/>
</dbReference>
<evidence type="ECO:0000313" key="3">
    <source>
        <dbReference type="EMBL" id="KAJ7189450.1"/>
    </source>
</evidence>
<dbReference type="InterPro" id="IPR000073">
    <property type="entry name" value="AB_hydrolase_1"/>
</dbReference>
<dbReference type="AlphaFoldDB" id="A0AAD6UPG0"/>
<dbReference type="SUPFAM" id="SSF53474">
    <property type="entry name" value="alpha/beta-Hydrolases"/>
    <property type="match status" value="1"/>
</dbReference>
<organism evidence="3 4">
    <name type="scientific">Mycena pura</name>
    <dbReference type="NCBI Taxonomy" id="153505"/>
    <lineage>
        <taxon>Eukaryota</taxon>
        <taxon>Fungi</taxon>
        <taxon>Dikarya</taxon>
        <taxon>Basidiomycota</taxon>
        <taxon>Agaricomycotina</taxon>
        <taxon>Agaricomycetes</taxon>
        <taxon>Agaricomycetidae</taxon>
        <taxon>Agaricales</taxon>
        <taxon>Marasmiineae</taxon>
        <taxon>Mycenaceae</taxon>
        <taxon>Mycena</taxon>
    </lineage>
</organism>
<keyword evidence="1" id="KW-0472">Membrane</keyword>